<dbReference type="InterPro" id="IPR045713">
    <property type="entry name" value="DUF6069"/>
</dbReference>
<dbReference type="Proteomes" id="UP000583800">
    <property type="component" value="Unassembled WGS sequence"/>
</dbReference>
<dbReference type="RefSeq" id="WP_185084386.1">
    <property type="nucleotide sequence ID" value="NZ_JACHJB010000001.1"/>
</dbReference>
<feature type="transmembrane region" description="Helical" evidence="1">
    <location>
        <begin position="46"/>
        <end position="72"/>
    </location>
</feature>
<evidence type="ECO:0000313" key="2">
    <source>
        <dbReference type="EMBL" id="MBB6346650.1"/>
    </source>
</evidence>
<reference evidence="2 3" key="1">
    <citation type="submission" date="2020-08" db="EMBL/GenBank/DDBJ databases">
        <title>Sequencing the genomes of 1000 actinobacteria strains.</title>
        <authorList>
            <person name="Klenk H.-P."/>
        </authorList>
    </citation>
    <scope>NUCLEOTIDE SEQUENCE [LARGE SCALE GENOMIC DNA]</scope>
    <source>
        <strain evidence="2 3">DSM 45913</strain>
    </source>
</reference>
<keyword evidence="1" id="KW-1133">Transmembrane helix</keyword>
<keyword evidence="3" id="KW-1185">Reference proteome</keyword>
<accession>A0A7X0C375</accession>
<sequence>MTAAGARRRTRVLAVGGAVLAAVLVGLAAAVLGIELRVDMRNGQPPMVIGLPLVAGFALAFALLGWGALAVLERFSERAATIWTWLAVIVLLVSFVPILFAEATAGARTVLAAMHLAVAAVLVPLLRRRG</sequence>
<feature type="transmembrane region" description="Helical" evidence="1">
    <location>
        <begin position="79"/>
        <end position="100"/>
    </location>
</feature>
<proteinExistence type="predicted"/>
<name>A0A7X0C375_9ACTN</name>
<dbReference type="EMBL" id="JACHJB010000001">
    <property type="protein sequence ID" value="MBB6346650.1"/>
    <property type="molecule type" value="Genomic_DNA"/>
</dbReference>
<keyword evidence="1" id="KW-0812">Transmembrane</keyword>
<feature type="transmembrane region" description="Helical" evidence="1">
    <location>
        <begin position="106"/>
        <end position="126"/>
    </location>
</feature>
<gene>
    <name evidence="2" type="ORF">FHU36_003159</name>
</gene>
<evidence type="ECO:0000256" key="1">
    <source>
        <dbReference type="SAM" id="Phobius"/>
    </source>
</evidence>
<protein>
    <submittedName>
        <fullName evidence="2">Lysylphosphatidylglycerol synthetase-like protein (DUF2156 family)</fullName>
    </submittedName>
</protein>
<feature type="transmembrane region" description="Helical" evidence="1">
    <location>
        <begin position="12"/>
        <end position="34"/>
    </location>
</feature>
<evidence type="ECO:0000313" key="3">
    <source>
        <dbReference type="Proteomes" id="UP000583800"/>
    </source>
</evidence>
<organism evidence="2 3">
    <name type="scientific">Nonomuraea muscovyensis</name>
    <dbReference type="NCBI Taxonomy" id="1124761"/>
    <lineage>
        <taxon>Bacteria</taxon>
        <taxon>Bacillati</taxon>
        <taxon>Actinomycetota</taxon>
        <taxon>Actinomycetes</taxon>
        <taxon>Streptosporangiales</taxon>
        <taxon>Streptosporangiaceae</taxon>
        <taxon>Nonomuraea</taxon>
    </lineage>
</organism>
<keyword evidence="1" id="KW-0472">Membrane</keyword>
<dbReference type="Pfam" id="PF19545">
    <property type="entry name" value="DUF6069"/>
    <property type="match status" value="1"/>
</dbReference>
<dbReference type="AlphaFoldDB" id="A0A7X0C375"/>
<comment type="caution">
    <text evidence="2">The sequence shown here is derived from an EMBL/GenBank/DDBJ whole genome shotgun (WGS) entry which is preliminary data.</text>
</comment>